<gene>
    <name evidence="2" type="ORF">F4694_004728</name>
</gene>
<name>A0A852TK21_9BACI</name>
<dbReference type="Proteomes" id="UP000548423">
    <property type="component" value="Unassembled WGS sequence"/>
</dbReference>
<feature type="transmembrane region" description="Helical" evidence="1">
    <location>
        <begin position="6"/>
        <end position="26"/>
    </location>
</feature>
<reference evidence="3" key="1">
    <citation type="submission" date="2020-07" db="EMBL/GenBank/DDBJ databases">
        <authorList>
            <person name="Partida-Martinez L."/>
            <person name="Huntemann M."/>
            <person name="Clum A."/>
            <person name="Wang J."/>
            <person name="Palaniappan K."/>
            <person name="Ritter S."/>
            <person name="Chen I.-M."/>
            <person name="Stamatis D."/>
            <person name="Reddy T."/>
            <person name="O'Malley R."/>
            <person name="Daum C."/>
            <person name="Shapiro N."/>
            <person name="Ivanova N."/>
            <person name="Kyrpides N."/>
            <person name="Woyke T."/>
        </authorList>
    </citation>
    <scope>NUCLEOTIDE SEQUENCE [LARGE SCALE GENOMIC DNA]</scope>
    <source>
        <strain evidence="3">AT2.8</strain>
    </source>
</reference>
<keyword evidence="1" id="KW-0472">Membrane</keyword>
<protein>
    <submittedName>
        <fullName evidence="2">Uncharacterized protein</fullName>
    </submittedName>
</protein>
<comment type="caution">
    <text evidence="2">The sequence shown here is derived from an EMBL/GenBank/DDBJ whole genome shotgun (WGS) entry which is preliminary data.</text>
</comment>
<feature type="transmembrane region" description="Helical" evidence="1">
    <location>
        <begin position="123"/>
        <end position="142"/>
    </location>
</feature>
<keyword evidence="1" id="KW-1133">Transmembrane helix</keyword>
<sequence length="150" mass="17337">MFVFGILSTFLPIVIIIFVIVYAVKNKEMGGEVVIRHLYTYLVLFATLMMVIGGGISIFMAAADLVSPPGYYQNFEDFKQVYHHGKVPTGESQKLSDDEIRERYDQMVKDEKNRARENAKNQLIKSLGFIIIPLPIFLYFNYMRKRQSDI</sequence>
<keyword evidence="1" id="KW-0812">Transmembrane</keyword>
<reference evidence="3" key="2">
    <citation type="submission" date="2020-08" db="EMBL/GenBank/DDBJ databases">
        <title>The Agave Microbiome: Exploring the role of microbial communities in plant adaptations to desert environments.</title>
        <authorList>
            <person name="Partida-Martinez L.P."/>
        </authorList>
    </citation>
    <scope>NUCLEOTIDE SEQUENCE [LARGE SCALE GENOMIC DNA]</scope>
    <source>
        <strain evidence="3">AT2.8</strain>
    </source>
</reference>
<proteinExistence type="predicted"/>
<dbReference type="EMBL" id="JACCBX010000011">
    <property type="protein sequence ID" value="NYE07887.1"/>
    <property type="molecule type" value="Genomic_DNA"/>
</dbReference>
<evidence type="ECO:0000256" key="1">
    <source>
        <dbReference type="SAM" id="Phobius"/>
    </source>
</evidence>
<evidence type="ECO:0000313" key="3">
    <source>
        <dbReference type="Proteomes" id="UP000548423"/>
    </source>
</evidence>
<feature type="transmembrane region" description="Helical" evidence="1">
    <location>
        <begin position="38"/>
        <end position="62"/>
    </location>
</feature>
<accession>A0A852TK21</accession>
<dbReference type="AlphaFoldDB" id="A0A852TK21"/>
<evidence type="ECO:0000313" key="2">
    <source>
        <dbReference type="EMBL" id="NYE07887.1"/>
    </source>
</evidence>
<organism evidence="2 3">
    <name type="scientific">Neobacillus niacini</name>
    <dbReference type="NCBI Taxonomy" id="86668"/>
    <lineage>
        <taxon>Bacteria</taxon>
        <taxon>Bacillati</taxon>
        <taxon>Bacillota</taxon>
        <taxon>Bacilli</taxon>
        <taxon>Bacillales</taxon>
        <taxon>Bacillaceae</taxon>
        <taxon>Neobacillus</taxon>
    </lineage>
</organism>